<name>A0ABW1I2R7_9PSEU</name>
<accession>A0ABW1I2R7</accession>
<dbReference type="Proteomes" id="UP001596119">
    <property type="component" value="Unassembled WGS sequence"/>
</dbReference>
<organism evidence="1 2">
    <name type="scientific">Pseudonocardia lutea</name>
    <dbReference type="NCBI Taxonomy" id="2172015"/>
    <lineage>
        <taxon>Bacteria</taxon>
        <taxon>Bacillati</taxon>
        <taxon>Actinomycetota</taxon>
        <taxon>Actinomycetes</taxon>
        <taxon>Pseudonocardiales</taxon>
        <taxon>Pseudonocardiaceae</taxon>
        <taxon>Pseudonocardia</taxon>
    </lineage>
</organism>
<gene>
    <name evidence="1" type="ORF">ACFQH9_06560</name>
</gene>
<comment type="caution">
    <text evidence="1">The sequence shown here is derived from an EMBL/GenBank/DDBJ whole genome shotgun (WGS) entry which is preliminary data.</text>
</comment>
<keyword evidence="2" id="KW-1185">Reference proteome</keyword>
<protein>
    <submittedName>
        <fullName evidence="1">Uncharacterized protein</fullName>
    </submittedName>
</protein>
<evidence type="ECO:0000313" key="2">
    <source>
        <dbReference type="Proteomes" id="UP001596119"/>
    </source>
</evidence>
<proteinExistence type="predicted"/>
<sequence length="51" mass="5955">MTQDRYCGRCRKSVRMTRCEVCRGTGGGRFDQCRKNCNQHGWLCPVHGKDY</sequence>
<dbReference type="RefSeq" id="WP_379564994.1">
    <property type="nucleotide sequence ID" value="NZ_JBHSQK010000011.1"/>
</dbReference>
<reference evidence="2" key="1">
    <citation type="journal article" date="2019" name="Int. J. Syst. Evol. Microbiol.">
        <title>The Global Catalogue of Microorganisms (GCM) 10K type strain sequencing project: providing services to taxonomists for standard genome sequencing and annotation.</title>
        <authorList>
            <consortium name="The Broad Institute Genomics Platform"/>
            <consortium name="The Broad Institute Genome Sequencing Center for Infectious Disease"/>
            <person name="Wu L."/>
            <person name="Ma J."/>
        </authorList>
    </citation>
    <scope>NUCLEOTIDE SEQUENCE [LARGE SCALE GENOMIC DNA]</scope>
    <source>
        <strain evidence="2">CGMCC 4.7397</strain>
    </source>
</reference>
<evidence type="ECO:0000313" key="1">
    <source>
        <dbReference type="EMBL" id="MFC5947932.1"/>
    </source>
</evidence>
<dbReference type="EMBL" id="JBHSQK010000011">
    <property type="protein sequence ID" value="MFC5947932.1"/>
    <property type="molecule type" value="Genomic_DNA"/>
</dbReference>